<protein>
    <submittedName>
        <fullName evidence="3">Alpha/beta hydrolase fold-3</fullName>
    </submittedName>
</protein>
<dbReference type="AlphaFoldDB" id="A0AAN8ZJX1"/>
<evidence type="ECO:0000313" key="4">
    <source>
        <dbReference type="Proteomes" id="UP001370490"/>
    </source>
</evidence>
<keyword evidence="4" id="KW-1185">Reference proteome</keyword>
<proteinExistence type="inferred from homology"/>
<feature type="domain" description="Alpha/beta hydrolase fold-3" evidence="2">
    <location>
        <begin position="8"/>
        <end position="83"/>
    </location>
</feature>
<name>A0AAN8ZJX1_9MAGN</name>
<dbReference type="InterPro" id="IPR029058">
    <property type="entry name" value="AB_hydrolase_fold"/>
</dbReference>
<organism evidence="3 4">
    <name type="scientific">Dillenia turbinata</name>
    <dbReference type="NCBI Taxonomy" id="194707"/>
    <lineage>
        <taxon>Eukaryota</taxon>
        <taxon>Viridiplantae</taxon>
        <taxon>Streptophyta</taxon>
        <taxon>Embryophyta</taxon>
        <taxon>Tracheophyta</taxon>
        <taxon>Spermatophyta</taxon>
        <taxon>Magnoliopsida</taxon>
        <taxon>eudicotyledons</taxon>
        <taxon>Gunneridae</taxon>
        <taxon>Pentapetalae</taxon>
        <taxon>Dilleniales</taxon>
        <taxon>Dilleniaceae</taxon>
        <taxon>Dillenia</taxon>
    </lineage>
</organism>
<dbReference type="EMBL" id="JBAMMX010000003">
    <property type="protein sequence ID" value="KAK6944159.1"/>
    <property type="molecule type" value="Genomic_DNA"/>
</dbReference>
<evidence type="ECO:0000313" key="3">
    <source>
        <dbReference type="EMBL" id="KAK6944159.1"/>
    </source>
</evidence>
<gene>
    <name evidence="3" type="ORF">RJ641_025261</name>
</gene>
<comment type="caution">
    <text evidence="3">The sequence shown here is derived from an EMBL/GenBank/DDBJ whole genome shotgun (WGS) entry which is preliminary data.</text>
</comment>
<dbReference type="GO" id="GO:0016787">
    <property type="term" value="F:hydrolase activity"/>
    <property type="evidence" value="ECO:0007669"/>
    <property type="project" value="UniProtKB-KW"/>
</dbReference>
<dbReference type="Pfam" id="PF07859">
    <property type="entry name" value="Abhydrolase_3"/>
    <property type="match status" value="1"/>
</dbReference>
<dbReference type="InterPro" id="IPR013094">
    <property type="entry name" value="AB_hydrolase_3"/>
</dbReference>
<evidence type="ECO:0000256" key="1">
    <source>
        <dbReference type="ARBA" id="ARBA00010515"/>
    </source>
</evidence>
<sequence length="108" mass="12358">MDFHPYGLWRLSLPKGETRDHPLANPIGRASSSLTSVSLEPILVIMGGKYLLKDRVKDHANKLKEFGKEIDYVEFDGEEHSFFTNDPFSDSSKRMLHVIEQFMSKTSN</sequence>
<reference evidence="3 4" key="1">
    <citation type="submission" date="2023-12" db="EMBL/GenBank/DDBJ databases">
        <title>A high-quality genome assembly for Dillenia turbinata (Dilleniales).</title>
        <authorList>
            <person name="Chanderbali A."/>
        </authorList>
    </citation>
    <scope>NUCLEOTIDE SEQUENCE [LARGE SCALE GENOMIC DNA]</scope>
    <source>
        <strain evidence="3">LSX21</strain>
        <tissue evidence="3">Leaf</tissue>
    </source>
</reference>
<dbReference type="Proteomes" id="UP001370490">
    <property type="component" value="Unassembled WGS sequence"/>
</dbReference>
<dbReference type="Gene3D" id="3.40.50.1820">
    <property type="entry name" value="alpha/beta hydrolase"/>
    <property type="match status" value="1"/>
</dbReference>
<dbReference type="SUPFAM" id="SSF53474">
    <property type="entry name" value="alpha/beta-Hydrolases"/>
    <property type="match status" value="1"/>
</dbReference>
<comment type="similarity">
    <text evidence="1">Belongs to the 'GDXG' lipolytic enzyme family.</text>
</comment>
<accession>A0AAN8ZJX1</accession>
<evidence type="ECO:0000259" key="2">
    <source>
        <dbReference type="Pfam" id="PF07859"/>
    </source>
</evidence>
<keyword evidence="3" id="KW-0378">Hydrolase</keyword>